<dbReference type="InterPro" id="IPR012334">
    <property type="entry name" value="Pectin_lyas_fold"/>
</dbReference>
<evidence type="ECO:0008006" key="4">
    <source>
        <dbReference type="Google" id="ProtNLM"/>
    </source>
</evidence>
<evidence type="ECO:0000313" key="3">
    <source>
        <dbReference type="Proteomes" id="UP000253209"/>
    </source>
</evidence>
<dbReference type="Gene3D" id="2.160.20.10">
    <property type="entry name" value="Single-stranded right-handed beta-helix, Pectin lyase-like"/>
    <property type="match status" value="1"/>
</dbReference>
<reference evidence="2 3" key="1">
    <citation type="submission" date="2018-05" db="EMBL/GenBank/DDBJ databases">
        <title>Mucilaginibacter hurinus sp. nov., isolated from briquette warehouse soil.</title>
        <authorList>
            <person name="Choi L."/>
        </authorList>
    </citation>
    <scope>NUCLEOTIDE SEQUENCE [LARGE SCALE GENOMIC DNA]</scope>
    <source>
        <strain evidence="2 3">ZR32</strain>
    </source>
</reference>
<dbReference type="RefSeq" id="WP_114005974.1">
    <property type="nucleotide sequence ID" value="NZ_QGDC01000008.1"/>
</dbReference>
<dbReference type="AlphaFoldDB" id="A0A367GKQ5"/>
<dbReference type="Proteomes" id="UP000253209">
    <property type="component" value="Unassembled WGS sequence"/>
</dbReference>
<name>A0A367GKQ5_9SPHI</name>
<protein>
    <recommendedName>
        <fullName evidence="4">Pectate lyase superfamily protein domain-containing protein</fullName>
    </recommendedName>
</protein>
<accession>A0A367GKQ5</accession>
<comment type="caution">
    <text evidence="2">The sequence shown here is derived from an EMBL/GenBank/DDBJ whole genome shotgun (WGS) entry which is preliminary data.</text>
</comment>
<dbReference type="OrthoDB" id="606446at2"/>
<keyword evidence="1" id="KW-0732">Signal</keyword>
<organism evidence="2 3">
    <name type="scientific">Mucilaginibacter hurinus</name>
    <dbReference type="NCBI Taxonomy" id="2201324"/>
    <lineage>
        <taxon>Bacteria</taxon>
        <taxon>Pseudomonadati</taxon>
        <taxon>Bacteroidota</taxon>
        <taxon>Sphingobacteriia</taxon>
        <taxon>Sphingobacteriales</taxon>
        <taxon>Sphingobacteriaceae</taxon>
        <taxon>Mucilaginibacter</taxon>
    </lineage>
</organism>
<feature type="signal peptide" evidence="1">
    <location>
        <begin position="1"/>
        <end position="18"/>
    </location>
</feature>
<dbReference type="InterPro" id="IPR006626">
    <property type="entry name" value="PbH1"/>
</dbReference>
<feature type="chain" id="PRO_5016768340" description="Pectate lyase superfamily protein domain-containing protein" evidence="1">
    <location>
        <begin position="19"/>
        <end position="925"/>
    </location>
</feature>
<sequence>MKKFLYFLLVAINMNVSAQTIDTNSLVLPTPTPPLITPEFRMNGASSNPFHEIWAKTGDVWNRWYTASELNVLLKVNLAKTDSTVATVNTMVNLQDYTGKATSVLVEEKNRGGLFTYVASGLTIDSGVVRPAIGKGSGFWVRQMSDDFVNLRWFGARGDSTINDGEALIAAYKYCIANDKSLYINAGKYIIDNNVVISQPFTMLTDGPESVIFIFPGGINTGTGPGSTRTNGITIRGTKNVNIGGYTCRRLRPRGVSATHRALTIDSSENVTIGHIKVYGRGNIGVAIRSGSKYIKGSTVEVFGSADTTSNSGQGVFLENVSFVSFDYIYGDSTKSALDVNKGCNNLFITRIVSNRANDDGVEFGSMSNSYIGSILIKDMFKYQEAGLTQNNNAVDFKVENINDPLYVFKGTRNNYIGLIAVEGNCTNAIILSVGDKLGPGDKLIHDNYIEKVTVVGTPVGVPGVRINDIGYNNTINNIDLNVKSTGILSTTAGYKGLSINSGRIRSTSRCVYTELGAGFAIKNVDMATSGASEAILCNRGDSLIFVNNVISSPSNHGIYIQDGAGNYLPKTIIIKGNTFNNIGSNAIKYDSRNTVYDNIVGLSILGNVINSSNVLANVTLADQFAVSVTNFRESPIVGITINGNNLYAPALNSFKGIRLSGNYAANVSNNNIYNITTDLFTGNVGAGGYYQRGADNISWANNRVITSLNNSYVESSVTTTELGYISGLTSPVQSQLNNKVNSNSDNTFTRVNTITNQAFGIRFERPGSEPVGFSIGRSGIRYFDFYLNSSSNLQLRSLDNVGVIIGDVWNINRLTRVVSFGASPTAPTPAPGTNNTQLATTEFVISQTPASAKYIASGTGGTTVTIPHGRVGVTSNSVVLVQPANQASAGVSYVTADASNINIFYDVAPASGTDNLSYNISITP</sequence>
<keyword evidence="3" id="KW-1185">Reference proteome</keyword>
<dbReference type="EMBL" id="QGDC01000008">
    <property type="protein sequence ID" value="RCH54049.1"/>
    <property type="molecule type" value="Genomic_DNA"/>
</dbReference>
<dbReference type="InterPro" id="IPR011050">
    <property type="entry name" value="Pectin_lyase_fold/virulence"/>
</dbReference>
<dbReference type="SUPFAM" id="SSF51126">
    <property type="entry name" value="Pectin lyase-like"/>
    <property type="match status" value="1"/>
</dbReference>
<evidence type="ECO:0000313" key="2">
    <source>
        <dbReference type="EMBL" id="RCH54049.1"/>
    </source>
</evidence>
<dbReference type="SMART" id="SM00710">
    <property type="entry name" value="PbH1"/>
    <property type="match status" value="8"/>
</dbReference>
<evidence type="ECO:0000256" key="1">
    <source>
        <dbReference type="SAM" id="SignalP"/>
    </source>
</evidence>
<gene>
    <name evidence="2" type="ORF">DJ568_14280</name>
</gene>
<proteinExistence type="predicted"/>